<proteinExistence type="predicted"/>
<dbReference type="Proteomes" id="UP001651158">
    <property type="component" value="Unassembled WGS sequence"/>
</dbReference>
<sequence length="80" mass="8778">MQCFDWCGAVSVDVGVDGGVDIDTDVHMDMDMDMDIDKSTDEMLKLKLPGRRGGTVGPPKDSHWMGGMVVLEEVLEHRLG</sequence>
<dbReference type="EMBL" id="JAKROA010000004">
    <property type="protein sequence ID" value="KAL5107646.1"/>
    <property type="molecule type" value="Genomic_DNA"/>
</dbReference>
<keyword evidence="2" id="KW-1185">Reference proteome</keyword>
<accession>A0ABR4QDG4</accession>
<gene>
    <name evidence="1" type="ORF">TcWFU_004438</name>
</gene>
<evidence type="ECO:0000313" key="1">
    <source>
        <dbReference type="EMBL" id="KAL5107646.1"/>
    </source>
</evidence>
<protein>
    <submittedName>
        <fullName evidence="1">Uncharacterized protein</fullName>
    </submittedName>
</protein>
<evidence type="ECO:0000313" key="2">
    <source>
        <dbReference type="Proteomes" id="UP001651158"/>
    </source>
</evidence>
<comment type="caution">
    <text evidence="1">The sequence shown here is derived from an EMBL/GenBank/DDBJ whole genome shotgun (WGS) entry which is preliminary data.</text>
</comment>
<reference evidence="1 2" key="1">
    <citation type="journal article" date="2022" name="Front. Cell. Infect. Microbiol.">
        <title>The Genomes of Two Strains of Taenia crassiceps the Animal Model for the Study of Human Cysticercosis.</title>
        <authorList>
            <person name="Bobes R.J."/>
            <person name="Estrada K."/>
            <person name="Rios-Valencia D.G."/>
            <person name="Calderon-Gallegos A."/>
            <person name="de la Torre P."/>
            <person name="Carrero J.C."/>
            <person name="Sanchez-Flores A."/>
            <person name="Laclette J.P."/>
        </authorList>
    </citation>
    <scope>NUCLEOTIDE SEQUENCE [LARGE SCALE GENOMIC DNA]</scope>
    <source>
        <strain evidence="1">WFUcys</strain>
    </source>
</reference>
<organism evidence="1 2">
    <name type="scientific">Taenia crassiceps</name>
    <dbReference type="NCBI Taxonomy" id="6207"/>
    <lineage>
        <taxon>Eukaryota</taxon>
        <taxon>Metazoa</taxon>
        <taxon>Spiralia</taxon>
        <taxon>Lophotrochozoa</taxon>
        <taxon>Platyhelminthes</taxon>
        <taxon>Cestoda</taxon>
        <taxon>Eucestoda</taxon>
        <taxon>Cyclophyllidea</taxon>
        <taxon>Taeniidae</taxon>
        <taxon>Taenia</taxon>
    </lineage>
</organism>
<name>A0ABR4QDG4_9CEST</name>